<accession>A0A9P0H6I5</accession>
<protein>
    <submittedName>
        <fullName evidence="1">Uncharacterized protein</fullName>
    </submittedName>
</protein>
<evidence type="ECO:0000313" key="1">
    <source>
        <dbReference type="EMBL" id="CAH1396246.1"/>
    </source>
</evidence>
<sequence>MHMEMHPKVRSVNNSRRGCRRLHPSAEASLMISPICGQRWLHANLYLPYEPTLGSPPRSFLLGGSQPDPKAAAA</sequence>
<evidence type="ECO:0000313" key="2">
    <source>
        <dbReference type="Proteomes" id="UP001152798"/>
    </source>
</evidence>
<dbReference type="Proteomes" id="UP001152798">
    <property type="component" value="Chromosome 3"/>
</dbReference>
<reference evidence="1" key="1">
    <citation type="submission" date="2022-01" db="EMBL/GenBank/DDBJ databases">
        <authorList>
            <person name="King R."/>
        </authorList>
    </citation>
    <scope>NUCLEOTIDE SEQUENCE</scope>
</reference>
<keyword evidence="2" id="KW-1185">Reference proteome</keyword>
<name>A0A9P0H6I5_NEZVI</name>
<gene>
    <name evidence="1" type="ORF">NEZAVI_LOCUS6351</name>
</gene>
<organism evidence="1 2">
    <name type="scientific">Nezara viridula</name>
    <name type="common">Southern green stink bug</name>
    <name type="synonym">Cimex viridulus</name>
    <dbReference type="NCBI Taxonomy" id="85310"/>
    <lineage>
        <taxon>Eukaryota</taxon>
        <taxon>Metazoa</taxon>
        <taxon>Ecdysozoa</taxon>
        <taxon>Arthropoda</taxon>
        <taxon>Hexapoda</taxon>
        <taxon>Insecta</taxon>
        <taxon>Pterygota</taxon>
        <taxon>Neoptera</taxon>
        <taxon>Paraneoptera</taxon>
        <taxon>Hemiptera</taxon>
        <taxon>Heteroptera</taxon>
        <taxon>Panheteroptera</taxon>
        <taxon>Pentatomomorpha</taxon>
        <taxon>Pentatomoidea</taxon>
        <taxon>Pentatomidae</taxon>
        <taxon>Pentatominae</taxon>
        <taxon>Nezara</taxon>
    </lineage>
</organism>
<dbReference type="AlphaFoldDB" id="A0A9P0H6I5"/>
<proteinExistence type="predicted"/>
<dbReference type="EMBL" id="OV725079">
    <property type="protein sequence ID" value="CAH1396246.1"/>
    <property type="molecule type" value="Genomic_DNA"/>
</dbReference>